<dbReference type="InterPro" id="IPR017853">
    <property type="entry name" value="GH"/>
</dbReference>
<dbReference type="Proteomes" id="UP001595778">
    <property type="component" value="Unassembled WGS sequence"/>
</dbReference>
<dbReference type="InterPro" id="IPR052750">
    <property type="entry name" value="GH18_Chitinase"/>
</dbReference>
<dbReference type="InterPro" id="IPR001223">
    <property type="entry name" value="Glyco_hydro18_cat"/>
</dbReference>
<comment type="caution">
    <text evidence="2">The sequence shown here is derived from an EMBL/GenBank/DDBJ whole genome shotgun (WGS) entry which is preliminary data.</text>
</comment>
<gene>
    <name evidence="2" type="ORF">ACFO0G_09435</name>
</gene>
<dbReference type="PANTHER" id="PTHR42976">
    <property type="entry name" value="BIFUNCTIONAL CHITINASE/LYSOZYME-RELATED"/>
    <property type="match status" value="1"/>
</dbReference>
<sequence length="257" mass="27233">MQLDAKIRNFRAEGNDIAVSFGGQAGQELAAGCQDIGALADAYQSVIARYALDVVDLDVEGQAAGSGAARLRAQAFAKLQAERPPGRPLRVWLTLPVTRDGLDSAGKNSVEAMLTAGVDLAGVNIMTMNFGQLRNGESILSASELAAEATYRDLEQLYSTAGMPKEGGKMWRNIGLTPMIGENDTEANVFTPQDAAGMNSFARDRNLGRISFWSLTRDATCNAGVEDEQRPSSSCSGIDQDAGDFARILSNGFTGSS</sequence>
<keyword evidence="3" id="KW-1185">Reference proteome</keyword>
<protein>
    <submittedName>
        <fullName evidence="2">Glycosyl hydrolase</fullName>
    </submittedName>
</protein>
<accession>A0ABV8WII6</accession>
<proteinExistence type="predicted"/>
<dbReference type="EMBL" id="JBHSDQ010000003">
    <property type="protein sequence ID" value="MFC4396309.1"/>
    <property type="molecule type" value="Genomic_DNA"/>
</dbReference>
<evidence type="ECO:0000313" key="2">
    <source>
        <dbReference type="EMBL" id="MFC4396309.1"/>
    </source>
</evidence>
<dbReference type="RefSeq" id="WP_376977205.1">
    <property type="nucleotide sequence ID" value="NZ_JBHSDQ010000003.1"/>
</dbReference>
<dbReference type="GO" id="GO:0016787">
    <property type="term" value="F:hydrolase activity"/>
    <property type="evidence" value="ECO:0007669"/>
    <property type="project" value="UniProtKB-KW"/>
</dbReference>
<evidence type="ECO:0000259" key="1">
    <source>
        <dbReference type="PROSITE" id="PS51910"/>
    </source>
</evidence>
<keyword evidence="2" id="KW-0378">Hydrolase</keyword>
<name>A0ABV8WII6_9MICC</name>
<organism evidence="2 3">
    <name type="scientific">Arthrobacter sedimenti</name>
    <dbReference type="NCBI Taxonomy" id="2694931"/>
    <lineage>
        <taxon>Bacteria</taxon>
        <taxon>Bacillati</taxon>
        <taxon>Actinomycetota</taxon>
        <taxon>Actinomycetes</taxon>
        <taxon>Micrococcales</taxon>
        <taxon>Micrococcaceae</taxon>
        <taxon>Arthrobacter</taxon>
    </lineage>
</organism>
<dbReference type="Gene3D" id="3.20.20.80">
    <property type="entry name" value="Glycosidases"/>
    <property type="match status" value="1"/>
</dbReference>
<evidence type="ECO:0000313" key="3">
    <source>
        <dbReference type="Proteomes" id="UP001595778"/>
    </source>
</evidence>
<dbReference type="PANTHER" id="PTHR42976:SF1">
    <property type="entry name" value="GH18 DOMAIN-CONTAINING PROTEIN-RELATED"/>
    <property type="match status" value="1"/>
</dbReference>
<feature type="domain" description="GH18" evidence="1">
    <location>
        <begin position="1"/>
        <end position="256"/>
    </location>
</feature>
<reference evidence="3" key="1">
    <citation type="journal article" date="2019" name="Int. J. Syst. Evol. Microbiol.">
        <title>The Global Catalogue of Microorganisms (GCM) 10K type strain sequencing project: providing services to taxonomists for standard genome sequencing and annotation.</title>
        <authorList>
            <consortium name="The Broad Institute Genomics Platform"/>
            <consortium name="The Broad Institute Genome Sequencing Center for Infectious Disease"/>
            <person name="Wu L."/>
            <person name="Ma J."/>
        </authorList>
    </citation>
    <scope>NUCLEOTIDE SEQUENCE [LARGE SCALE GENOMIC DNA]</scope>
    <source>
        <strain evidence="3">PJ61</strain>
    </source>
</reference>
<dbReference type="PROSITE" id="PS51910">
    <property type="entry name" value="GH18_2"/>
    <property type="match status" value="1"/>
</dbReference>
<dbReference type="SUPFAM" id="SSF51445">
    <property type="entry name" value="(Trans)glycosidases"/>
    <property type="match status" value="1"/>
</dbReference>